<keyword evidence="7" id="KW-0325">Glycoprotein</keyword>
<keyword evidence="6" id="KW-1015">Disulfide bond</keyword>
<dbReference type="GeneID" id="116298591"/>
<evidence type="ECO:0000256" key="8">
    <source>
        <dbReference type="SAM" id="Phobius"/>
    </source>
</evidence>
<keyword evidence="8" id="KW-0812">Transmembrane</keyword>
<dbReference type="GO" id="GO:0003993">
    <property type="term" value="F:acid phosphatase activity"/>
    <property type="evidence" value="ECO:0007669"/>
    <property type="project" value="UniProtKB-EC"/>
</dbReference>
<evidence type="ECO:0000256" key="2">
    <source>
        <dbReference type="ARBA" id="ARBA00005375"/>
    </source>
</evidence>
<evidence type="ECO:0000313" key="9">
    <source>
        <dbReference type="Proteomes" id="UP000515163"/>
    </source>
</evidence>
<evidence type="ECO:0000256" key="5">
    <source>
        <dbReference type="ARBA" id="ARBA00022801"/>
    </source>
</evidence>
<accession>A0A6P8I348</accession>
<keyword evidence="8" id="KW-0472">Membrane</keyword>
<evidence type="ECO:0000256" key="6">
    <source>
        <dbReference type="ARBA" id="ARBA00023157"/>
    </source>
</evidence>
<dbReference type="CDD" id="cd07061">
    <property type="entry name" value="HP_HAP_like"/>
    <property type="match status" value="1"/>
</dbReference>
<dbReference type="InterPro" id="IPR033379">
    <property type="entry name" value="Acid_Pase_AS"/>
</dbReference>
<comment type="similarity">
    <text evidence="2">Belongs to the histidine acid phosphatase family.</text>
</comment>
<evidence type="ECO:0000256" key="3">
    <source>
        <dbReference type="ARBA" id="ARBA00012646"/>
    </source>
</evidence>
<dbReference type="Pfam" id="PF00328">
    <property type="entry name" value="His_Phos_2"/>
    <property type="match status" value="1"/>
</dbReference>
<keyword evidence="8" id="KW-1133">Transmembrane helix</keyword>
<dbReference type="AlphaFoldDB" id="A0A6P8I348"/>
<dbReference type="Proteomes" id="UP000515163">
    <property type="component" value="Unplaced"/>
</dbReference>
<dbReference type="Gene3D" id="3.40.50.1240">
    <property type="entry name" value="Phosphoglycerate mutase-like"/>
    <property type="match status" value="1"/>
</dbReference>
<keyword evidence="5" id="KW-0378">Hydrolase</keyword>
<dbReference type="PANTHER" id="PTHR11567:SF211">
    <property type="entry name" value="PROSTATIC ACID PHOSPHATASE"/>
    <property type="match status" value="1"/>
</dbReference>
<dbReference type="RefSeq" id="XP_031562969.1">
    <property type="nucleotide sequence ID" value="XM_031707109.1"/>
</dbReference>
<sequence length="444" mass="51421">MAAKQKKILVFFPSFYLLIFLIFNHNVVLGEKKLRMVNMVYRHGDRSPTTTFPLDKNLKYWPQGLGQLTRLGMLQEYKLGKFIKKRYIDDNELLNKTMYLKDEVYCRSTDTDRTIMSAQAQMNGLYPPHGNQIWRPHVEWQPIPVHVESLKNDKLLRGSNCPRYEELMEKSYSSQEYKDIKLKYQDFYKGLRVQTGLNDSLKFRNLYSVHDNLFCSQSHNLTLPSWANTTVMSVLKNISNFEMYLLTSSKEMAKLQYGLLLGEMIKHMQGFVNHEKGIKKAYIYSAHDTTISGMLAVLGLFDRISPPYSSAVMLELYSSDNGNDQSVRIFYRFGQSDKPRQLTLEGCDADCPLNDFIELTKDSIPKDRDAECGAKEKMCFKSIVYKSFLAAFAGTLVILILLSFCLCCCWCKRRRSRMQATRVNFDDGLLKDASLLHNQDYDSE</sequence>
<name>A0A6P8I348_ACTTE</name>
<evidence type="ECO:0000256" key="4">
    <source>
        <dbReference type="ARBA" id="ARBA00022729"/>
    </source>
</evidence>
<evidence type="ECO:0000256" key="1">
    <source>
        <dbReference type="ARBA" id="ARBA00000032"/>
    </source>
</evidence>
<dbReference type="InterPro" id="IPR050645">
    <property type="entry name" value="Histidine_acid_phosphatase"/>
</dbReference>
<gene>
    <name evidence="10" type="primary">LOC116298591</name>
</gene>
<keyword evidence="9" id="KW-1185">Reference proteome</keyword>
<dbReference type="OrthoDB" id="6021113at2759"/>
<dbReference type="PANTHER" id="PTHR11567">
    <property type="entry name" value="ACID PHOSPHATASE-RELATED"/>
    <property type="match status" value="1"/>
</dbReference>
<comment type="catalytic activity">
    <reaction evidence="1">
        <text>a phosphate monoester + H2O = an alcohol + phosphate</text>
        <dbReference type="Rhea" id="RHEA:15017"/>
        <dbReference type="ChEBI" id="CHEBI:15377"/>
        <dbReference type="ChEBI" id="CHEBI:30879"/>
        <dbReference type="ChEBI" id="CHEBI:43474"/>
        <dbReference type="ChEBI" id="CHEBI:67140"/>
        <dbReference type="EC" id="3.1.3.2"/>
    </reaction>
</comment>
<dbReference type="InParanoid" id="A0A6P8I348"/>
<dbReference type="InterPro" id="IPR000560">
    <property type="entry name" value="His_Pase_clade-2"/>
</dbReference>
<dbReference type="InterPro" id="IPR029033">
    <property type="entry name" value="His_PPase_superfam"/>
</dbReference>
<dbReference type="EC" id="3.1.3.2" evidence="3"/>
<organism evidence="9 10">
    <name type="scientific">Actinia tenebrosa</name>
    <name type="common">Australian red waratah sea anemone</name>
    <dbReference type="NCBI Taxonomy" id="6105"/>
    <lineage>
        <taxon>Eukaryota</taxon>
        <taxon>Metazoa</taxon>
        <taxon>Cnidaria</taxon>
        <taxon>Anthozoa</taxon>
        <taxon>Hexacorallia</taxon>
        <taxon>Actiniaria</taxon>
        <taxon>Actiniidae</taxon>
        <taxon>Actinia</taxon>
    </lineage>
</organism>
<evidence type="ECO:0000256" key="7">
    <source>
        <dbReference type="ARBA" id="ARBA00023180"/>
    </source>
</evidence>
<keyword evidence="4" id="KW-0732">Signal</keyword>
<reference evidence="10" key="1">
    <citation type="submission" date="2025-08" db="UniProtKB">
        <authorList>
            <consortium name="RefSeq"/>
        </authorList>
    </citation>
    <scope>IDENTIFICATION</scope>
    <source>
        <tissue evidence="10">Tentacle</tissue>
    </source>
</reference>
<feature type="transmembrane region" description="Helical" evidence="8">
    <location>
        <begin position="388"/>
        <end position="411"/>
    </location>
</feature>
<dbReference type="FunCoup" id="A0A6P8I348">
    <property type="interactions" value="1417"/>
</dbReference>
<evidence type="ECO:0000313" key="10">
    <source>
        <dbReference type="RefSeq" id="XP_031562969.1"/>
    </source>
</evidence>
<proteinExistence type="inferred from homology"/>
<dbReference type="SUPFAM" id="SSF53254">
    <property type="entry name" value="Phosphoglycerate mutase-like"/>
    <property type="match status" value="1"/>
</dbReference>
<dbReference type="KEGG" id="aten:116298591"/>
<protein>
    <recommendedName>
        <fullName evidence="3">acid phosphatase</fullName>
        <ecNumber evidence="3">3.1.3.2</ecNumber>
    </recommendedName>
</protein>
<dbReference type="PROSITE" id="PS00616">
    <property type="entry name" value="HIS_ACID_PHOSPHAT_1"/>
    <property type="match status" value="1"/>
</dbReference>